<dbReference type="Gene3D" id="3.10.450.10">
    <property type="match status" value="1"/>
</dbReference>
<keyword evidence="1 3" id="KW-0646">Protease inhibitor</keyword>
<evidence type="ECO:0000256" key="2">
    <source>
        <dbReference type="ARBA" id="ARBA00022704"/>
    </source>
</evidence>
<comment type="similarity">
    <text evidence="3">Belongs to the cystatin family. Phytocystatin subfamily.</text>
</comment>
<accession>A0AAV6Y2H0</accession>
<evidence type="ECO:0000313" key="6">
    <source>
        <dbReference type="Proteomes" id="UP000826271"/>
    </source>
</evidence>
<comment type="caution">
    <text evidence="5">The sequence shown here is derived from an EMBL/GenBank/DDBJ whole genome shotgun (WGS) entry which is preliminary data.</text>
</comment>
<dbReference type="PANTHER" id="PTHR11413:SF110">
    <property type="entry name" value="CYSTEINE PROTEINASE INHIBITOR 6"/>
    <property type="match status" value="1"/>
</dbReference>
<reference evidence="5" key="1">
    <citation type="submission" date="2019-10" db="EMBL/GenBank/DDBJ databases">
        <authorList>
            <person name="Zhang R."/>
            <person name="Pan Y."/>
            <person name="Wang J."/>
            <person name="Ma R."/>
            <person name="Yu S."/>
        </authorList>
    </citation>
    <scope>NUCLEOTIDE SEQUENCE</scope>
    <source>
        <strain evidence="5">LA-IB0</strain>
        <tissue evidence="5">Leaf</tissue>
    </source>
</reference>
<dbReference type="AlphaFoldDB" id="A0AAV6Y2H0"/>
<proteinExistence type="inferred from homology"/>
<gene>
    <name evidence="5" type="ORF">BUALT_Bualt02G0172700</name>
</gene>
<organism evidence="5 6">
    <name type="scientific">Buddleja alternifolia</name>
    <dbReference type="NCBI Taxonomy" id="168488"/>
    <lineage>
        <taxon>Eukaryota</taxon>
        <taxon>Viridiplantae</taxon>
        <taxon>Streptophyta</taxon>
        <taxon>Embryophyta</taxon>
        <taxon>Tracheophyta</taxon>
        <taxon>Spermatophyta</taxon>
        <taxon>Magnoliopsida</taxon>
        <taxon>eudicotyledons</taxon>
        <taxon>Gunneridae</taxon>
        <taxon>Pentapetalae</taxon>
        <taxon>asterids</taxon>
        <taxon>lamiids</taxon>
        <taxon>Lamiales</taxon>
        <taxon>Scrophulariaceae</taxon>
        <taxon>Buddlejeae</taxon>
        <taxon>Buddleja</taxon>
    </lineage>
</organism>
<keyword evidence="2 3" id="KW-0789">Thiol protease inhibitor</keyword>
<evidence type="ECO:0000256" key="1">
    <source>
        <dbReference type="ARBA" id="ARBA00022690"/>
    </source>
</evidence>
<dbReference type="Proteomes" id="UP000826271">
    <property type="component" value="Unassembled WGS sequence"/>
</dbReference>
<dbReference type="Pfam" id="PF16845">
    <property type="entry name" value="SQAPI"/>
    <property type="match status" value="1"/>
</dbReference>
<keyword evidence="6" id="KW-1185">Reference proteome</keyword>
<dbReference type="InterPro" id="IPR027214">
    <property type="entry name" value="Cystatin"/>
</dbReference>
<evidence type="ECO:0000259" key="4">
    <source>
        <dbReference type="Pfam" id="PF16845"/>
    </source>
</evidence>
<dbReference type="PANTHER" id="PTHR11413">
    <property type="entry name" value="CYSTATIN FAMILY MEMBER"/>
    <property type="match status" value="1"/>
</dbReference>
<dbReference type="InterPro" id="IPR000010">
    <property type="entry name" value="Cystatin_dom"/>
</dbReference>
<feature type="domain" description="Cystatin" evidence="4">
    <location>
        <begin position="73"/>
        <end position="114"/>
    </location>
</feature>
<dbReference type="InterPro" id="IPR046350">
    <property type="entry name" value="Cystatin_sf"/>
</dbReference>
<dbReference type="SUPFAM" id="SSF54403">
    <property type="entry name" value="Cystatin/monellin"/>
    <property type="match status" value="1"/>
</dbReference>
<evidence type="ECO:0000256" key="3">
    <source>
        <dbReference type="RuleBase" id="RU362130"/>
    </source>
</evidence>
<name>A0AAV6Y2H0_9LAMI</name>
<evidence type="ECO:0000313" key="5">
    <source>
        <dbReference type="EMBL" id="KAG8388893.1"/>
    </source>
</evidence>
<protein>
    <recommendedName>
        <fullName evidence="3">Cysteine proteinase inhibitor</fullName>
    </recommendedName>
</protein>
<dbReference type="CDD" id="cd00042">
    <property type="entry name" value="CY"/>
    <property type="match status" value="1"/>
</dbReference>
<dbReference type="GO" id="GO:0004869">
    <property type="term" value="F:cysteine-type endopeptidase inhibitor activity"/>
    <property type="evidence" value="ECO:0007669"/>
    <property type="project" value="UniProtKB-KW"/>
</dbReference>
<sequence>MTASMGEDLEVLMEVFTKTNVTISTRQVINGLRWHMDKSANMKISNWRNVIVGTWKNLGTLAASRRGSIECSVEIQTMYYLTVEAAGGGQKKVYEAKVWVKPWMNFKELQEFKHLADA</sequence>
<dbReference type="EMBL" id="WHWC01000002">
    <property type="protein sequence ID" value="KAG8388893.1"/>
    <property type="molecule type" value="Genomic_DNA"/>
</dbReference>